<evidence type="ECO:0000313" key="1">
    <source>
        <dbReference type="EMBL" id="OTU28366.1"/>
    </source>
</evidence>
<dbReference type="RefSeq" id="WP_086375923.1">
    <property type="nucleotide sequence ID" value="NZ_NGIR01000023.1"/>
</dbReference>
<sequence length="73" mass="8495">MASKVFLIAYVTEDNEIKSATIVPQSRFEKFGIKALNSFKEQVQLKTGDKISYILSFNDLGYFQENEIEEFEY</sequence>
<proteinExistence type="predicted"/>
<name>A0A242U5R9_ACIPI</name>
<dbReference type="EMBL" id="NGIR01000023">
    <property type="protein sequence ID" value="OTU28366.1"/>
    <property type="molecule type" value="Genomic_DNA"/>
</dbReference>
<dbReference type="Proteomes" id="UP000195162">
    <property type="component" value="Unassembled WGS sequence"/>
</dbReference>
<evidence type="ECO:0000313" key="2">
    <source>
        <dbReference type="Proteomes" id="UP000195162"/>
    </source>
</evidence>
<comment type="caution">
    <text evidence="1">The sequence shown here is derived from an EMBL/GenBank/DDBJ whole genome shotgun (WGS) entry which is preliminary data.</text>
</comment>
<organism evidence="1 2">
    <name type="scientific">Acinetobacter pittii</name>
    <name type="common">Acinetobacter genomosp. 3</name>
    <dbReference type="NCBI Taxonomy" id="48296"/>
    <lineage>
        <taxon>Bacteria</taxon>
        <taxon>Pseudomonadati</taxon>
        <taxon>Pseudomonadota</taxon>
        <taxon>Gammaproteobacteria</taxon>
        <taxon>Moraxellales</taxon>
        <taxon>Moraxellaceae</taxon>
        <taxon>Acinetobacter</taxon>
        <taxon>Acinetobacter calcoaceticus/baumannii complex</taxon>
    </lineage>
</organism>
<protein>
    <submittedName>
        <fullName evidence="1">Uncharacterized protein</fullName>
    </submittedName>
</protein>
<accession>A0A242U5R9</accession>
<dbReference type="AlphaFoldDB" id="A0A242U5R9"/>
<gene>
    <name evidence="1" type="ORF">CAT59_07345</name>
</gene>
<reference evidence="1 2" key="1">
    <citation type="submission" date="2017-05" db="EMBL/GenBank/DDBJ databases">
        <authorList>
            <person name="Song R."/>
            <person name="Chenine A.L."/>
            <person name="Ruprecht R.M."/>
        </authorList>
    </citation>
    <scope>NUCLEOTIDE SEQUENCE [LARGE SCALE GENOMIC DNA]</scope>
    <source>
        <strain evidence="1 2">ARLG1955</strain>
    </source>
</reference>